<dbReference type="CDD" id="cd11338">
    <property type="entry name" value="AmyAc_CMD"/>
    <property type="match status" value="1"/>
</dbReference>
<dbReference type="Gene3D" id="3.20.20.80">
    <property type="entry name" value="Glycosidases"/>
    <property type="match status" value="1"/>
</dbReference>
<dbReference type="SUPFAM" id="SSF51011">
    <property type="entry name" value="Glycosyl hydrolase domain"/>
    <property type="match status" value="1"/>
</dbReference>
<reference evidence="5 6" key="1">
    <citation type="submission" date="2018-09" db="EMBL/GenBank/DDBJ databases">
        <title>Identification of marine bacteria producing industrial enzymes.</title>
        <authorList>
            <person name="Cheng T.H."/>
            <person name="Saidin J."/>
            <person name="Muhd D.D."/>
            <person name="Isa M.N.M."/>
            <person name="Bakar M.F.A."/>
            <person name="Ismail N."/>
        </authorList>
    </citation>
    <scope>NUCLEOTIDE SEQUENCE [LARGE SCALE GENOMIC DNA]</scope>
    <source>
        <strain evidence="5 6">MNAD 1.6</strain>
    </source>
</reference>
<dbReference type="PANTHER" id="PTHR10357:SF210">
    <property type="entry name" value="MALTODEXTRIN GLUCOSIDASE"/>
    <property type="match status" value="1"/>
</dbReference>
<dbReference type="Gene3D" id="2.60.40.1180">
    <property type="entry name" value="Golgi alpha-mannosidase II"/>
    <property type="match status" value="1"/>
</dbReference>
<keyword evidence="2" id="KW-0326">Glycosidase</keyword>
<evidence type="ECO:0000256" key="2">
    <source>
        <dbReference type="ARBA" id="ARBA00023295"/>
    </source>
</evidence>
<dbReference type="Pfam" id="PF00128">
    <property type="entry name" value="Alpha-amylase"/>
    <property type="match status" value="3"/>
</dbReference>
<dbReference type="SUPFAM" id="SSF51445">
    <property type="entry name" value="(Trans)glycosidases"/>
    <property type="match status" value="1"/>
</dbReference>
<evidence type="ECO:0000256" key="3">
    <source>
        <dbReference type="SAM" id="SignalP"/>
    </source>
</evidence>
<sequence>MILRFLMKRFFQMSLLALSVNAIAVTQAYSQDNNKNEFVPQWAKKAVWYQIFPERFRNGDPSNDPKVDDIKGADPIKQPVQWRIHPWGSDWYELQDYERVNKAANDEHEISTHLLRRRYGGDLQGVIDKLDYLKDLGINAIYLNPVFDSPSLHKYDAASYHHIDPNFGPDPVGDRKLMAQENPLDPKTWIWTKADELALELIDKAHQKGIRIIFDGVFNHMGINSFAFQDLAKNQENSDYKNWFTVISFKDERKGTEFDYQGWFGVKSLPEFKEDEHGLVTGPKQYVFAATKRWMNPKGKGREYGIDGWRLDVAYCIAHGFWKDWRQLVKSINPEAYLTAEIVDTPENVKPYMQGDEFDGEMNYNFAFTAAEFFFNPEKMAISPTEFDSKLAELRSLYPQGVAYVVQNLFGSHDSNRIGSHIVNRGIANFRDWQDYFTTSQAVINPDYKVSKPTSYDLQLQRLFTLLQMTYVGAPMLYYGDEVGMWGANDPDSRKPMIWSDIKYQAERYNPDGSVRSPDKVTINTSLKQTYKQLIAIRNANPALSIGSYKTMLADDTKNVFVFEREHHTGTFWVLFNNSTENQEISLSYLKSKKPDLLYGDADYTVLDKELVVNLVAKSGAIIRVN</sequence>
<keyword evidence="3" id="KW-0732">Signal</keyword>
<organism evidence="5 6">
    <name type="scientific">Pseudoalteromonas gelatinilytica</name>
    <dbReference type="NCBI Taxonomy" id="1703256"/>
    <lineage>
        <taxon>Bacteria</taxon>
        <taxon>Pseudomonadati</taxon>
        <taxon>Pseudomonadota</taxon>
        <taxon>Gammaproteobacteria</taxon>
        <taxon>Alteromonadales</taxon>
        <taxon>Pseudoalteromonadaceae</taxon>
        <taxon>Pseudoalteromonas</taxon>
    </lineage>
</organism>
<evidence type="ECO:0000313" key="6">
    <source>
        <dbReference type="Proteomes" id="UP000265938"/>
    </source>
</evidence>
<dbReference type="GO" id="GO:0016798">
    <property type="term" value="F:hydrolase activity, acting on glycosyl bonds"/>
    <property type="evidence" value="ECO:0007669"/>
    <property type="project" value="UniProtKB-KW"/>
</dbReference>
<feature type="signal peptide" evidence="3">
    <location>
        <begin position="1"/>
        <end position="24"/>
    </location>
</feature>
<comment type="caution">
    <text evidence="5">The sequence shown here is derived from an EMBL/GenBank/DDBJ whole genome shotgun (WGS) entry which is preliminary data.</text>
</comment>
<dbReference type="Proteomes" id="UP000265938">
    <property type="component" value="Unassembled WGS sequence"/>
</dbReference>
<gene>
    <name evidence="5" type="ORF">D4741_05175</name>
</gene>
<evidence type="ECO:0000256" key="1">
    <source>
        <dbReference type="ARBA" id="ARBA00022801"/>
    </source>
</evidence>
<keyword evidence="1" id="KW-0378">Hydrolase</keyword>
<dbReference type="InterPro" id="IPR017853">
    <property type="entry name" value="GH"/>
</dbReference>
<feature type="domain" description="Glycosyl hydrolase family 13 catalytic" evidence="4">
    <location>
        <begin position="50"/>
        <end position="538"/>
    </location>
</feature>
<evidence type="ECO:0000259" key="4">
    <source>
        <dbReference type="SMART" id="SM00642"/>
    </source>
</evidence>
<evidence type="ECO:0000313" key="5">
    <source>
        <dbReference type="EMBL" id="RJF37466.1"/>
    </source>
</evidence>
<dbReference type="EMBL" id="QYSE01000001">
    <property type="protein sequence ID" value="RJF37466.1"/>
    <property type="molecule type" value="Genomic_DNA"/>
</dbReference>
<dbReference type="PANTHER" id="PTHR10357">
    <property type="entry name" value="ALPHA-AMYLASE FAMILY MEMBER"/>
    <property type="match status" value="1"/>
</dbReference>
<protein>
    <submittedName>
        <fullName evidence="5">Alpha-amylase</fullName>
    </submittedName>
</protein>
<feature type="chain" id="PRO_5017279602" evidence="3">
    <location>
        <begin position="25"/>
        <end position="626"/>
    </location>
</feature>
<dbReference type="AlphaFoldDB" id="A0A3A3EP15"/>
<dbReference type="InterPro" id="IPR006047">
    <property type="entry name" value="GH13_cat_dom"/>
</dbReference>
<dbReference type="InterPro" id="IPR013780">
    <property type="entry name" value="Glyco_hydro_b"/>
</dbReference>
<accession>A0A3A3EP15</accession>
<proteinExistence type="predicted"/>
<dbReference type="SMART" id="SM00642">
    <property type="entry name" value="Aamy"/>
    <property type="match status" value="1"/>
</dbReference>
<name>A0A3A3EP15_9GAMM</name>
<dbReference type="GO" id="GO:0005975">
    <property type="term" value="P:carbohydrate metabolic process"/>
    <property type="evidence" value="ECO:0007669"/>
    <property type="project" value="InterPro"/>
</dbReference>